<evidence type="ECO:0000313" key="2">
    <source>
        <dbReference type="Proteomes" id="UP000790377"/>
    </source>
</evidence>
<dbReference type="EMBL" id="MU267885">
    <property type="protein sequence ID" value="KAH7907647.1"/>
    <property type="molecule type" value="Genomic_DNA"/>
</dbReference>
<proteinExistence type="predicted"/>
<protein>
    <submittedName>
        <fullName evidence="1">Uncharacterized protein</fullName>
    </submittedName>
</protein>
<accession>A0ACB8A381</accession>
<organism evidence="1 2">
    <name type="scientific">Hygrophoropsis aurantiaca</name>
    <dbReference type="NCBI Taxonomy" id="72124"/>
    <lineage>
        <taxon>Eukaryota</taxon>
        <taxon>Fungi</taxon>
        <taxon>Dikarya</taxon>
        <taxon>Basidiomycota</taxon>
        <taxon>Agaricomycotina</taxon>
        <taxon>Agaricomycetes</taxon>
        <taxon>Agaricomycetidae</taxon>
        <taxon>Boletales</taxon>
        <taxon>Coniophorineae</taxon>
        <taxon>Hygrophoropsidaceae</taxon>
        <taxon>Hygrophoropsis</taxon>
    </lineage>
</organism>
<evidence type="ECO:0000313" key="1">
    <source>
        <dbReference type="EMBL" id="KAH7907647.1"/>
    </source>
</evidence>
<comment type="caution">
    <text evidence="1">The sequence shown here is derived from an EMBL/GenBank/DDBJ whole genome shotgun (WGS) entry which is preliminary data.</text>
</comment>
<dbReference type="Proteomes" id="UP000790377">
    <property type="component" value="Unassembled WGS sequence"/>
</dbReference>
<name>A0ACB8A381_9AGAM</name>
<reference evidence="1" key="1">
    <citation type="journal article" date="2021" name="New Phytol.">
        <title>Evolutionary innovations through gain and loss of genes in the ectomycorrhizal Boletales.</title>
        <authorList>
            <person name="Wu G."/>
            <person name="Miyauchi S."/>
            <person name="Morin E."/>
            <person name="Kuo A."/>
            <person name="Drula E."/>
            <person name="Varga T."/>
            <person name="Kohler A."/>
            <person name="Feng B."/>
            <person name="Cao Y."/>
            <person name="Lipzen A."/>
            <person name="Daum C."/>
            <person name="Hundley H."/>
            <person name="Pangilinan J."/>
            <person name="Johnson J."/>
            <person name="Barry K."/>
            <person name="LaButti K."/>
            <person name="Ng V."/>
            <person name="Ahrendt S."/>
            <person name="Min B."/>
            <person name="Choi I.G."/>
            <person name="Park H."/>
            <person name="Plett J.M."/>
            <person name="Magnuson J."/>
            <person name="Spatafora J.W."/>
            <person name="Nagy L.G."/>
            <person name="Henrissat B."/>
            <person name="Grigoriev I.V."/>
            <person name="Yang Z.L."/>
            <person name="Xu J."/>
            <person name="Martin F.M."/>
        </authorList>
    </citation>
    <scope>NUCLEOTIDE SEQUENCE</scope>
    <source>
        <strain evidence="1">ATCC 28755</strain>
    </source>
</reference>
<sequence length="320" mass="35705">MADSALIQRLQMEQTAAYLAAAGAALVAYDQVLTFSQEVNLVWNRQWSFMTALYIIARYIGSLFVIGYAAMYICISWTYSDVNMLLTANWAGNIFFLTMQVMLVIRVYALFNRSKKVLIFLATSYVLQATATFVIMGLVANKRMFDEYYASIGPAIGRVGQSVNINYSAVPFLNTLNQDITILSIVFDTILLFFALWAFVVHTLEAKTLDGGWSINVLVRILMADHLLYFVCYLIWLSISLATAYGTEVNFFDALLSDMLNIFNALVVVAGPHMVINLRTAENKTRGEGGTLQGEVSTIRFGIREPPTQSESVMEEGGEL</sequence>
<keyword evidence="2" id="KW-1185">Reference proteome</keyword>
<gene>
    <name evidence="1" type="ORF">BJ138DRAFT_1159642</name>
</gene>